<evidence type="ECO:0000313" key="1">
    <source>
        <dbReference type="EMBL" id="CAG6468279.1"/>
    </source>
</evidence>
<accession>A0A8D8B2R6</accession>
<name>A0A8D8B2R6_CULPI</name>
<sequence length="809" mass="92535">MNNSKSLFKLDPQQEAADLYTIELFAKMSKQPSTSKVKPGAPKKRKIVEKVAKVKKPRKPSAAKVTKKTKVAKKLTNLKQAKQLSNSKSSQYIKRRQVGKSGENLPYSGKFVHGGVQWKLHGEGCLLTSGNKFVAQVSIKQSNELDRTNSFQVAKQVLLKNLKVVRVLLDEFLMEEESGRKVFDKQFKTMFANTIDDLQSAEDLYQLDGILKCGKLDCQKVGAEVKTNLFMSEQTKQIIADFIEMESRHTARSRMINMDKVVFGNSEPGSFIDILKQSVQFGIRIYKDKALGTAPDFMRNNLGKIDDCHVLFVKLQDLKLFSNLSGILRNTQIMNSMTQRYFKMIKSLQPNQLIVALPSTNHILHYLCKSLSDIAKEIVSKTSCTDIAQYTDNGWHQITVIPWSSAPSMLEKSFEHQIKMLLKLMNHFDVGRSTSMLRFPYAFKSFGDIESNLEFSHVIEKANKVFGRTSIVPKFPDELRVWICLLDDTIAEFFANNHYILKLCSALLKLFLLGQQLTVDSLESFRVITHNTIRLLAQAGPFMNPQKDQDSTILMKQIDFMNRTLRGGKMTVVDYRDVIEVFAHYWKQRNESIDSLLAKLPGNYFQRDVEEIKSLLLQCIAEALDKKVELAELKTFCLAFESLLSELHKLPLDWFVRLPSIKYNHIFTERQALTAVENRCFRVKDPDKFKTLYEVLIDEAQLPPHYTLVAVKSQLNYINNMMVQKHWSSGRELTESDQLKATMGLMKLIKFSVSHLNQQPEFTSFDRFLEKCTEPFASVSCESTSLADLEVTVRVSRIINSQAMSENYP</sequence>
<dbReference type="EMBL" id="HBUE01060232">
    <property type="protein sequence ID" value="CAG6468279.1"/>
    <property type="molecule type" value="Transcribed_RNA"/>
</dbReference>
<protein>
    <submittedName>
        <fullName evidence="1">(northern house mosquito) hypothetical protein</fullName>
    </submittedName>
</protein>
<dbReference type="AlphaFoldDB" id="A0A8D8B2R6"/>
<organism evidence="1">
    <name type="scientific">Culex pipiens</name>
    <name type="common">House mosquito</name>
    <dbReference type="NCBI Taxonomy" id="7175"/>
    <lineage>
        <taxon>Eukaryota</taxon>
        <taxon>Metazoa</taxon>
        <taxon>Ecdysozoa</taxon>
        <taxon>Arthropoda</taxon>
        <taxon>Hexapoda</taxon>
        <taxon>Insecta</taxon>
        <taxon>Pterygota</taxon>
        <taxon>Neoptera</taxon>
        <taxon>Endopterygota</taxon>
        <taxon>Diptera</taxon>
        <taxon>Nematocera</taxon>
        <taxon>Culicoidea</taxon>
        <taxon>Culicidae</taxon>
        <taxon>Culicinae</taxon>
        <taxon>Culicini</taxon>
        <taxon>Culex</taxon>
        <taxon>Culex</taxon>
    </lineage>
</organism>
<proteinExistence type="predicted"/>
<reference evidence="1" key="1">
    <citation type="submission" date="2021-05" db="EMBL/GenBank/DDBJ databases">
        <authorList>
            <person name="Alioto T."/>
            <person name="Alioto T."/>
            <person name="Gomez Garrido J."/>
        </authorList>
    </citation>
    <scope>NUCLEOTIDE SEQUENCE</scope>
</reference>